<organism evidence="1 4">
    <name type="scientific">Acidiplasma aeolicum</name>
    <dbReference type="NCBI Taxonomy" id="507754"/>
    <lineage>
        <taxon>Archaea</taxon>
        <taxon>Methanobacteriati</taxon>
        <taxon>Thermoplasmatota</taxon>
        <taxon>Thermoplasmata</taxon>
        <taxon>Thermoplasmatales</taxon>
        <taxon>Ferroplasmaceae</taxon>
        <taxon>Acidiplasma</taxon>
    </lineage>
</organism>
<dbReference type="Pfam" id="PF05559">
    <property type="entry name" value="DUF763"/>
    <property type="match status" value="1"/>
</dbReference>
<evidence type="ECO:0000313" key="3">
    <source>
        <dbReference type="Proteomes" id="UP000050320"/>
    </source>
</evidence>
<proteinExistence type="predicted"/>
<reference evidence="2 3" key="2">
    <citation type="submission" date="2015-09" db="EMBL/GenBank/DDBJ databases">
        <title>Heavy metals and arsenic resistance mechanisms in polyextremophilic archaea of the family Ferroplasmaceae.</title>
        <authorList>
            <person name="Bulaev A.G."/>
            <person name="Kanygina A.V."/>
        </authorList>
    </citation>
    <scope>NUCLEOTIDE SEQUENCE [LARGE SCALE GENOMIC DNA]</scope>
    <source>
        <strain evidence="2 3">VT</strain>
    </source>
</reference>
<dbReference type="InterPro" id="IPR008482">
    <property type="entry name" value="DUF763"/>
</dbReference>
<dbReference type="PANTHER" id="PTHR38597">
    <property type="entry name" value="BLL3834 PROTEIN"/>
    <property type="match status" value="1"/>
</dbReference>
<evidence type="ECO:0000313" key="1">
    <source>
        <dbReference type="EMBL" id="KPV43133.1"/>
    </source>
</evidence>
<protein>
    <recommendedName>
        <fullName evidence="5">DUF763 domain-containing protein</fullName>
    </recommendedName>
</protein>
<dbReference type="PANTHER" id="PTHR38597:SF1">
    <property type="entry name" value="BLL3834 PROTEIN"/>
    <property type="match status" value="1"/>
</dbReference>
<sequence>MRNNGSSIMPLHYGHPPEYLYKRMVELGGIISDIMIENYSTDFFLEKLADPFWFHSLSLAIGFDWNSSGTTTATLSALKEYLNKKDEVKILGGKGRHLNSIREEFDKLEQDGNIKSGILSKIREDSRIIGKIDNKVLQDGFDLYMQFIILDYNGNYAVINQGMNQKIGLARRYHWIKNNIDFYSDKRNGIAGFENSNILDLSTSKSEQNRKDIISLIKENPVNYMRQRTLDNYMESRPVLDLNFKINWEKMKMLYEYNPDNFGELINIKGVDKSTIRALSYLAELVYGDKPSFTDPVKFSFCLGGKDGVPKPVNIHDYDIAIDFYKQILNGNTYYKNVSRNLAKMSFARSGKI</sequence>
<dbReference type="Proteomes" id="UP000050515">
    <property type="component" value="Unassembled WGS sequence"/>
</dbReference>
<dbReference type="EMBL" id="LKBG01000264">
    <property type="protein sequence ID" value="KQB33963.1"/>
    <property type="molecule type" value="Genomic_DNA"/>
</dbReference>
<evidence type="ECO:0008006" key="5">
    <source>
        <dbReference type="Google" id="ProtNLM"/>
    </source>
</evidence>
<gene>
    <name evidence="2" type="ORF">AOG54_01495</name>
    <name evidence="1" type="ORF">SE19_09050</name>
</gene>
<dbReference type="Proteomes" id="UP000050320">
    <property type="component" value="Unassembled WGS sequence"/>
</dbReference>
<dbReference type="EMBL" id="LJCQ01000450">
    <property type="protein sequence ID" value="KPV43133.1"/>
    <property type="molecule type" value="Genomic_DNA"/>
</dbReference>
<dbReference type="OrthoDB" id="9948at2157"/>
<name>A0A0N8PP24_9ARCH</name>
<dbReference type="AlphaFoldDB" id="A0A0N8PP24"/>
<dbReference type="RefSeq" id="WP_048101978.1">
    <property type="nucleotide sequence ID" value="NZ_JBBYJF010000001.1"/>
</dbReference>
<dbReference type="GeneID" id="84221949"/>
<dbReference type="PATRIC" id="fig|507754.4.peg.1430"/>
<evidence type="ECO:0000313" key="4">
    <source>
        <dbReference type="Proteomes" id="UP000050515"/>
    </source>
</evidence>
<comment type="caution">
    <text evidence="1">The sequence shown here is derived from an EMBL/GenBank/DDBJ whole genome shotgun (WGS) entry which is preliminary data.</text>
</comment>
<keyword evidence="3" id="KW-1185">Reference proteome</keyword>
<evidence type="ECO:0000313" key="2">
    <source>
        <dbReference type="EMBL" id="KQB33963.1"/>
    </source>
</evidence>
<accession>A0A0N8PP24</accession>
<reference evidence="1 4" key="1">
    <citation type="submission" date="2015-09" db="EMBL/GenBank/DDBJ databases">
        <title>Draft genome sequence of Acidiplasma aeolicum DSM 18409.</title>
        <authorList>
            <person name="Hemp J."/>
        </authorList>
    </citation>
    <scope>NUCLEOTIDE SEQUENCE [LARGE SCALE GENOMIC DNA]</scope>
    <source>
        <strain evidence="1 4">V</strain>
    </source>
</reference>